<dbReference type="HOGENOM" id="CLU_2728537_0_0_9"/>
<protein>
    <submittedName>
        <fullName evidence="1">Uncharacterized protein</fullName>
    </submittedName>
</protein>
<dbReference type="EMBL" id="ACBY02000067">
    <property type="protein sequence ID" value="EFB74570.1"/>
    <property type="molecule type" value="Genomic_DNA"/>
</dbReference>
<evidence type="ECO:0000313" key="1">
    <source>
        <dbReference type="EMBL" id="EFB74570.1"/>
    </source>
</evidence>
<reference evidence="1" key="1">
    <citation type="submission" date="2009-12" db="EMBL/GenBank/DDBJ databases">
        <authorList>
            <person name="Weinstock G."/>
            <person name="Sodergren E."/>
            <person name="Clifton S."/>
            <person name="Fulton L."/>
            <person name="Fulton B."/>
            <person name="Courtney L."/>
            <person name="Fronick C."/>
            <person name="Harrison M."/>
            <person name="Strong C."/>
            <person name="Farmer C."/>
            <person name="Delahaunty K."/>
            <person name="Markovic C."/>
            <person name="Hall O."/>
            <person name="Minx P."/>
            <person name="Tomlinson C."/>
            <person name="Mitreva M."/>
            <person name="Nelson J."/>
            <person name="Hou S."/>
            <person name="Wollam A."/>
            <person name="Pepin K.H."/>
            <person name="Johnson M."/>
            <person name="Bhonagiri V."/>
            <person name="Nash W.E."/>
            <person name="Warren W."/>
            <person name="Chinwalla A."/>
            <person name="Mardis E.R."/>
            <person name="Wilson R.K."/>
        </authorList>
    </citation>
    <scope>NUCLEOTIDE SEQUENCE [LARGE SCALE GENOMIC DNA]</scope>
    <source>
        <strain evidence="1">DSM 15176</strain>
    </source>
</reference>
<evidence type="ECO:0000313" key="2">
    <source>
        <dbReference type="Proteomes" id="UP000003438"/>
    </source>
</evidence>
<dbReference type="Proteomes" id="UP000003438">
    <property type="component" value="Unassembled WGS sequence"/>
</dbReference>
<dbReference type="AlphaFoldDB" id="D1PRW0"/>
<organism evidence="1 2">
    <name type="scientific">Subdoligranulum variabile DSM 15176</name>
    <dbReference type="NCBI Taxonomy" id="411471"/>
    <lineage>
        <taxon>Bacteria</taxon>
        <taxon>Bacillati</taxon>
        <taxon>Bacillota</taxon>
        <taxon>Clostridia</taxon>
        <taxon>Eubacteriales</taxon>
        <taxon>Oscillospiraceae</taxon>
        <taxon>Subdoligranulum</taxon>
    </lineage>
</organism>
<gene>
    <name evidence="1" type="ORF">SUBVAR_07142</name>
</gene>
<accession>D1PRW0</accession>
<keyword evidence="2" id="KW-1185">Reference proteome</keyword>
<feature type="non-terminal residue" evidence="1">
    <location>
        <position position="72"/>
    </location>
</feature>
<name>D1PRW0_9FIRM</name>
<sequence>MPPQYGGCNLPVYLFGVSLPTFFAKKVGYPRSPAVSSLARRLAAGGCPGALAADRVPKVAALPNGPPQYRVA</sequence>
<comment type="caution">
    <text evidence="1">The sequence shown here is derived from an EMBL/GenBank/DDBJ whole genome shotgun (WGS) entry which is preliminary data.</text>
</comment>
<proteinExistence type="predicted"/>